<name>A0ABS0WZT9_9ACTN</name>
<evidence type="ECO:0000313" key="3">
    <source>
        <dbReference type="Proteomes" id="UP000634780"/>
    </source>
</evidence>
<dbReference type="InterPro" id="IPR036188">
    <property type="entry name" value="FAD/NAD-bd_sf"/>
</dbReference>
<comment type="caution">
    <text evidence="2">The sequence shown here is derived from an EMBL/GenBank/DDBJ whole genome shotgun (WGS) entry which is preliminary data.</text>
</comment>
<keyword evidence="2" id="KW-0560">Oxidoreductase</keyword>
<gene>
    <name evidence="2" type="ORF">JGB26_04815</name>
</gene>
<accession>A0ABS0WZT9</accession>
<proteinExistence type="predicted"/>
<dbReference type="SUPFAM" id="SSF51905">
    <property type="entry name" value="FAD/NAD(P)-binding domain"/>
    <property type="match status" value="1"/>
</dbReference>
<dbReference type="GO" id="GO:0004497">
    <property type="term" value="F:monooxygenase activity"/>
    <property type="evidence" value="ECO:0007669"/>
    <property type="project" value="UniProtKB-KW"/>
</dbReference>
<organism evidence="2 3">
    <name type="scientific">Streptomyces flavofungini</name>
    <dbReference type="NCBI Taxonomy" id="68200"/>
    <lineage>
        <taxon>Bacteria</taxon>
        <taxon>Bacillati</taxon>
        <taxon>Actinomycetota</taxon>
        <taxon>Actinomycetes</taxon>
        <taxon>Kitasatosporales</taxon>
        <taxon>Streptomycetaceae</taxon>
        <taxon>Streptomyces</taxon>
    </lineage>
</organism>
<feature type="domain" description="FAD-binding" evidence="1">
    <location>
        <begin position="19"/>
        <end position="351"/>
    </location>
</feature>
<protein>
    <submittedName>
        <fullName evidence="2">FAD-dependent monooxygenase</fullName>
    </submittedName>
</protein>
<dbReference type="RefSeq" id="WP_190119862.1">
    <property type="nucleotide sequence ID" value="NZ_BMVR01000018.1"/>
</dbReference>
<dbReference type="Gene3D" id="3.30.9.10">
    <property type="entry name" value="D-Amino Acid Oxidase, subunit A, domain 2"/>
    <property type="match status" value="1"/>
</dbReference>
<dbReference type="InterPro" id="IPR051704">
    <property type="entry name" value="FAD_aromatic-hydroxylase"/>
</dbReference>
<reference evidence="2 3" key="1">
    <citation type="submission" date="2020-12" db="EMBL/GenBank/DDBJ databases">
        <title>Streptomyces typhae sp. nov., a novel endophytic actinomycete isolated from the root of cattail pollen (Typha angustifolia L.).</title>
        <authorList>
            <person name="Peng C."/>
            <person name="Liu C."/>
        </authorList>
    </citation>
    <scope>NUCLEOTIDE SEQUENCE [LARGE SCALE GENOMIC DNA]</scope>
    <source>
        <strain evidence="2 3">JCM 4753</strain>
    </source>
</reference>
<dbReference type="PRINTS" id="PR00420">
    <property type="entry name" value="RNGMNOXGNASE"/>
</dbReference>
<evidence type="ECO:0000259" key="1">
    <source>
        <dbReference type="Pfam" id="PF01494"/>
    </source>
</evidence>
<keyword evidence="3" id="KW-1185">Reference proteome</keyword>
<dbReference type="Gene3D" id="3.50.50.60">
    <property type="entry name" value="FAD/NAD(P)-binding domain"/>
    <property type="match status" value="1"/>
</dbReference>
<sequence>MTTSTNTSQTATHSLAHLNVLISGASVAGPALALWLARYGARVTVLEKAPALREGGFAVDFRGEVHRTVLRRMGIWDEVHRRQTHMGRQTIVEADDQERVDLPAFLMSGDVEIFRGELSKILYERTKDRVEYVFGDSVASLTEDSEGIDVTFDHGAPRRFDLVVGADGLHSHTRRLVFGDESQYLRFLGYYVAGFGVPNHLGLDRTARIYSEPGRSLMVSNYDGDPARAGVGLVFASERLDYDRHDLGQQKEILADRFAGLGWTHAATALEGLESAGDLYFDAIAQIHVDRLSQGRVVLLGDAGYGATMGGIGTGTALVCAYVLAGELAAARGDHRVGFAAYEAEIRAYAKGCQKTSGNAGPFLAPATEKKIRSRDRMYRMLSSRFLAGFFKKLTEKAASDLTLKDYARQPAADYASLNRQP</sequence>
<dbReference type="EMBL" id="JAEKOZ010000002">
    <property type="protein sequence ID" value="MBJ3806440.1"/>
    <property type="molecule type" value="Genomic_DNA"/>
</dbReference>
<dbReference type="Pfam" id="PF01494">
    <property type="entry name" value="FAD_binding_3"/>
    <property type="match status" value="1"/>
</dbReference>
<keyword evidence="2" id="KW-0503">Monooxygenase</keyword>
<dbReference type="InterPro" id="IPR002938">
    <property type="entry name" value="FAD-bd"/>
</dbReference>
<dbReference type="Proteomes" id="UP000634780">
    <property type="component" value="Unassembled WGS sequence"/>
</dbReference>
<dbReference type="PANTHER" id="PTHR46865">
    <property type="entry name" value="OXIDOREDUCTASE-RELATED"/>
    <property type="match status" value="1"/>
</dbReference>
<evidence type="ECO:0000313" key="2">
    <source>
        <dbReference type="EMBL" id="MBJ3806440.1"/>
    </source>
</evidence>
<dbReference type="PANTHER" id="PTHR46865:SF2">
    <property type="entry name" value="MONOOXYGENASE"/>
    <property type="match status" value="1"/>
</dbReference>